<evidence type="ECO:0000256" key="8">
    <source>
        <dbReference type="ARBA" id="ARBA00023242"/>
    </source>
</evidence>
<gene>
    <name evidence="12" type="ORF">HPB51_020098</name>
</gene>
<evidence type="ECO:0000256" key="4">
    <source>
        <dbReference type="ARBA" id="ARBA00022833"/>
    </source>
</evidence>
<dbReference type="GO" id="GO:0003677">
    <property type="term" value="F:DNA binding"/>
    <property type="evidence" value="ECO:0007669"/>
    <property type="project" value="UniProtKB-KW"/>
</dbReference>
<dbReference type="InterPro" id="IPR003656">
    <property type="entry name" value="Znf_BED"/>
</dbReference>
<dbReference type="EMBL" id="JABSTU010000004">
    <property type="protein sequence ID" value="KAH8034081.1"/>
    <property type="molecule type" value="Genomic_DNA"/>
</dbReference>
<dbReference type="PANTHER" id="PTHR46481">
    <property type="entry name" value="ZINC FINGER BED DOMAIN-CONTAINING PROTEIN 4"/>
    <property type="match status" value="1"/>
</dbReference>
<evidence type="ECO:0000256" key="2">
    <source>
        <dbReference type="ARBA" id="ARBA00022723"/>
    </source>
</evidence>
<dbReference type="VEuPathDB" id="VectorBase:LOC119178748"/>
<comment type="subcellular location">
    <subcellularLocation>
        <location evidence="1">Nucleus</location>
    </subcellularLocation>
</comment>
<keyword evidence="8" id="KW-0539">Nucleus</keyword>
<evidence type="ECO:0000256" key="3">
    <source>
        <dbReference type="ARBA" id="ARBA00022771"/>
    </source>
</evidence>
<name>A0A9J6EHZ7_RHIMP</name>
<evidence type="ECO:0000313" key="12">
    <source>
        <dbReference type="EMBL" id="KAH8034081.1"/>
    </source>
</evidence>
<dbReference type="Proteomes" id="UP000821866">
    <property type="component" value="Chromosome 2"/>
</dbReference>
<organism evidence="12 13">
    <name type="scientific">Rhipicephalus microplus</name>
    <name type="common">Cattle tick</name>
    <name type="synonym">Boophilus microplus</name>
    <dbReference type="NCBI Taxonomy" id="6941"/>
    <lineage>
        <taxon>Eukaryota</taxon>
        <taxon>Metazoa</taxon>
        <taxon>Ecdysozoa</taxon>
        <taxon>Arthropoda</taxon>
        <taxon>Chelicerata</taxon>
        <taxon>Arachnida</taxon>
        <taxon>Acari</taxon>
        <taxon>Parasitiformes</taxon>
        <taxon>Ixodida</taxon>
        <taxon>Ixodoidea</taxon>
        <taxon>Ixodidae</taxon>
        <taxon>Rhipicephalinae</taxon>
        <taxon>Rhipicephalus</taxon>
        <taxon>Boophilus</taxon>
    </lineage>
</organism>
<keyword evidence="3 9" id="KW-0863">Zinc-finger</keyword>
<dbReference type="Pfam" id="PF05699">
    <property type="entry name" value="Dimer_Tnp_hAT"/>
    <property type="match status" value="1"/>
</dbReference>
<keyword evidence="7" id="KW-0804">Transcription</keyword>
<reference evidence="12" key="1">
    <citation type="journal article" date="2020" name="Cell">
        <title>Large-Scale Comparative Analyses of Tick Genomes Elucidate Their Genetic Diversity and Vector Capacities.</title>
        <authorList>
            <consortium name="Tick Genome and Microbiome Consortium (TIGMIC)"/>
            <person name="Jia N."/>
            <person name="Wang J."/>
            <person name="Shi W."/>
            <person name="Du L."/>
            <person name="Sun Y."/>
            <person name="Zhan W."/>
            <person name="Jiang J.F."/>
            <person name="Wang Q."/>
            <person name="Zhang B."/>
            <person name="Ji P."/>
            <person name="Bell-Sakyi L."/>
            <person name="Cui X.M."/>
            <person name="Yuan T.T."/>
            <person name="Jiang B.G."/>
            <person name="Yang W.F."/>
            <person name="Lam T.T."/>
            <person name="Chang Q.C."/>
            <person name="Ding S.J."/>
            <person name="Wang X.J."/>
            <person name="Zhu J.G."/>
            <person name="Ruan X.D."/>
            <person name="Zhao L."/>
            <person name="Wei J.T."/>
            <person name="Ye R.Z."/>
            <person name="Que T.C."/>
            <person name="Du C.H."/>
            <person name="Zhou Y.H."/>
            <person name="Cheng J.X."/>
            <person name="Dai P.F."/>
            <person name="Guo W.B."/>
            <person name="Han X.H."/>
            <person name="Huang E.J."/>
            <person name="Li L.F."/>
            <person name="Wei W."/>
            <person name="Gao Y.C."/>
            <person name="Liu J.Z."/>
            <person name="Shao H.Z."/>
            <person name="Wang X."/>
            <person name="Wang C.C."/>
            <person name="Yang T.C."/>
            <person name="Huo Q.B."/>
            <person name="Li W."/>
            <person name="Chen H.Y."/>
            <person name="Chen S.E."/>
            <person name="Zhou L.G."/>
            <person name="Ni X.B."/>
            <person name="Tian J.H."/>
            <person name="Sheng Y."/>
            <person name="Liu T."/>
            <person name="Pan Y.S."/>
            <person name="Xia L.Y."/>
            <person name="Li J."/>
            <person name="Zhao F."/>
            <person name="Cao W.C."/>
        </authorList>
    </citation>
    <scope>NUCLEOTIDE SEQUENCE</scope>
    <source>
        <strain evidence="12">Rmic-2018</strain>
    </source>
</reference>
<evidence type="ECO:0000256" key="7">
    <source>
        <dbReference type="ARBA" id="ARBA00023163"/>
    </source>
</evidence>
<keyword evidence="5" id="KW-0805">Transcription regulation</keyword>
<evidence type="ECO:0000256" key="6">
    <source>
        <dbReference type="ARBA" id="ARBA00023125"/>
    </source>
</evidence>
<evidence type="ECO:0000256" key="9">
    <source>
        <dbReference type="PROSITE-ProRule" id="PRU00027"/>
    </source>
</evidence>
<evidence type="ECO:0000256" key="1">
    <source>
        <dbReference type="ARBA" id="ARBA00004123"/>
    </source>
</evidence>
<evidence type="ECO:0000313" key="13">
    <source>
        <dbReference type="Proteomes" id="UP000821866"/>
    </source>
</evidence>
<feature type="region of interest" description="Disordered" evidence="10">
    <location>
        <begin position="1"/>
        <end position="26"/>
    </location>
</feature>
<dbReference type="InterPro" id="IPR012337">
    <property type="entry name" value="RNaseH-like_sf"/>
</dbReference>
<keyword evidence="6" id="KW-0238">DNA-binding</keyword>
<comment type="caution">
    <text evidence="12">The sequence shown here is derived from an EMBL/GenBank/DDBJ whole genome shotgun (WGS) entry which is preliminary data.</text>
</comment>
<dbReference type="SMART" id="SM00614">
    <property type="entry name" value="ZnF_BED"/>
    <property type="match status" value="1"/>
</dbReference>
<accession>A0A9J6EHZ7</accession>
<dbReference type="PROSITE" id="PS50808">
    <property type="entry name" value="ZF_BED"/>
    <property type="match status" value="1"/>
</dbReference>
<dbReference type="AlphaFoldDB" id="A0A9J6EHZ7"/>
<sequence length="616" mass="69370">MEDSGGYDDPPAKRRNNQDTAPKRRERSAFWKHFVKTSSSLAQCKTCGATPKMPTRTTSPFVNHLNQHPTAMKEYRMTAAGAPEKDQSMIFDFVHCTDPLSEKKTHALNAKVAAMVALDLQPYSFVEDRGFKELVAEAVPNYRLPSRTTLSRTLVLRLFDDTRKKVKDELSSAFEGGTSAVTFTSDMWTSRANESYVSFTCHLLTPSFRMKRFTLNTRHMELVSHSAKNIAQMLVEMCAEWEIPDGCRKYIVTDNGCNIRAAVRRLPWTERACFAHTLQLAIHDAISNTLSIDRLCKKARHIVGHYKHSSSAQKRLDEYQKKMGKDPLRLVQDVDTRWNSQYLMLSRLLDLKEAISVELATSSSSIHGLCSAEWKEALEYLDALKPLYDATVITSADKYPSLSTQIPIIFGMLSCLSNFSGTTGFHKELASSLNTRFPVYTEDKEACLAMFLDPRFKSTVFRNNKQKLVWLKDLVLQDVALCPAVEAVQPAAKVQEPQQCVQPSSDVWSAFDNLANSQVASTPLSTSEWEIKAYSEEALLKKDSDPCDWGRAVGTFRYPSLAKLCPKYLPIPATSVASERAFSVAGEVVSVRREHLLPDHVEQLIFLHDNTVITRI</sequence>
<keyword evidence="13" id="KW-1185">Reference proteome</keyword>
<feature type="domain" description="BED-type" evidence="11">
    <location>
        <begin position="25"/>
        <end position="75"/>
    </location>
</feature>
<dbReference type="SUPFAM" id="SSF140996">
    <property type="entry name" value="Hermes dimerisation domain"/>
    <property type="match status" value="1"/>
</dbReference>
<evidence type="ECO:0000259" key="11">
    <source>
        <dbReference type="PROSITE" id="PS50808"/>
    </source>
</evidence>
<dbReference type="GO" id="GO:0005634">
    <property type="term" value="C:nucleus"/>
    <property type="evidence" value="ECO:0007669"/>
    <property type="project" value="UniProtKB-SubCell"/>
</dbReference>
<dbReference type="GO" id="GO:0046983">
    <property type="term" value="F:protein dimerization activity"/>
    <property type="evidence" value="ECO:0007669"/>
    <property type="project" value="InterPro"/>
</dbReference>
<dbReference type="InterPro" id="IPR052035">
    <property type="entry name" value="ZnF_BED_domain_contain"/>
</dbReference>
<protein>
    <recommendedName>
        <fullName evidence="11">BED-type domain-containing protein</fullName>
    </recommendedName>
</protein>
<dbReference type="InterPro" id="IPR008906">
    <property type="entry name" value="HATC_C_dom"/>
</dbReference>
<dbReference type="PANTHER" id="PTHR46481:SF10">
    <property type="entry name" value="ZINC FINGER BED DOMAIN-CONTAINING PROTEIN 39"/>
    <property type="match status" value="1"/>
</dbReference>
<evidence type="ECO:0000256" key="5">
    <source>
        <dbReference type="ARBA" id="ARBA00023015"/>
    </source>
</evidence>
<reference evidence="12" key="2">
    <citation type="submission" date="2021-09" db="EMBL/GenBank/DDBJ databases">
        <authorList>
            <person name="Jia N."/>
            <person name="Wang J."/>
            <person name="Shi W."/>
            <person name="Du L."/>
            <person name="Sun Y."/>
            <person name="Zhan W."/>
            <person name="Jiang J."/>
            <person name="Wang Q."/>
            <person name="Zhang B."/>
            <person name="Ji P."/>
            <person name="Sakyi L.B."/>
            <person name="Cui X."/>
            <person name="Yuan T."/>
            <person name="Jiang B."/>
            <person name="Yang W."/>
            <person name="Lam T.T.-Y."/>
            <person name="Chang Q."/>
            <person name="Ding S."/>
            <person name="Wang X."/>
            <person name="Zhu J."/>
            <person name="Ruan X."/>
            <person name="Zhao L."/>
            <person name="Wei J."/>
            <person name="Que T."/>
            <person name="Du C."/>
            <person name="Cheng J."/>
            <person name="Dai P."/>
            <person name="Han X."/>
            <person name="Huang E."/>
            <person name="Gao Y."/>
            <person name="Liu J."/>
            <person name="Shao H."/>
            <person name="Ye R."/>
            <person name="Li L."/>
            <person name="Wei W."/>
            <person name="Wang X."/>
            <person name="Wang C."/>
            <person name="Huo Q."/>
            <person name="Li W."/>
            <person name="Guo W."/>
            <person name="Chen H."/>
            <person name="Chen S."/>
            <person name="Zhou L."/>
            <person name="Zhou L."/>
            <person name="Ni X."/>
            <person name="Tian J."/>
            <person name="Zhou Y."/>
            <person name="Sheng Y."/>
            <person name="Liu T."/>
            <person name="Pan Y."/>
            <person name="Xia L."/>
            <person name="Li J."/>
            <person name="Zhao F."/>
            <person name="Cao W."/>
        </authorList>
    </citation>
    <scope>NUCLEOTIDE SEQUENCE</scope>
    <source>
        <strain evidence="12">Rmic-2018</strain>
        <tissue evidence="12">Larvae</tissue>
    </source>
</reference>
<proteinExistence type="predicted"/>
<dbReference type="GO" id="GO:0008270">
    <property type="term" value="F:zinc ion binding"/>
    <property type="evidence" value="ECO:0007669"/>
    <property type="project" value="UniProtKB-KW"/>
</dbReference>
<keyword evidence="4" id="KW-0862">Zinc</keyword>
<evidence type="ECO:0000256" key="10">
    <source>
        <dbReference type="SAM" id="MobiDB-lite"/>
    </source>
</evidence>
<keyword evidence="2" id="KW-0479">Metal-binding</keyword>
<dbReference type="SUPFAM" id="SSF53098">
    <property type="entry name" value="Ribonuclease H-like"/>
    <property type="match status" value="1"/>
</dbReference>